<protein>
    <submittedName>
        <fullName evidence="1">Uncharacterized protein</fullName>
    </submittedName>
</protein>
<name>A0AA86X171_9VIBR</name>
<proteinExistence type="predicted"/>
<reference evidence="1 2" key="1">
    <citation type="submission" date="2014-06" db="EMBL/GenBank/DDBJ databases">
        <authorList>
            <person name="Le Roux F."/>
        </authorList>
    </citation>
    <scope>NUCLEOTIDE SEQUENCE [LARGE SCALE GENOMIC DNA]</scope>
    <source>
        <strain evidence="1 2">J2-31</strain>
    </source>
</reference>
<evidence type="ECO:0000313" key="2">
    <source>
        <dbReference type="Proteomes" id="UP000041625"/>
    </source>
</evidence>
<evidence type="ECO:0000313" key="1">
    <source>
        <dbReference type="EMBL" id="CDT74739.1"/>
    </source>
</evidence>
<dbReference type="EMBL" id="CCKJ01000037">
    <property type="protein sequence ID" value="CDT74739.1"/>
    <property type="molecule type" value="Genomic_DNA"/>
</dbReference>
<dbReference type="Proteomes" id="UP000041625">
    <property type="component" value="Unassembled WGS sequence"/>
</dbReference>
<organism evidence="1 2">
    <name type="scientific">Vibrio coralliirubri</name>
    <dbReference type="NCBI Taxonomy" id="1516159"/>
    <lineage>
        <taxon>Bacteria</taxon>
        <taxon>Pseudomonadati</taxon>
        <taxon>Pseudomonadota</taxon>
        <taxon>Gammaproteobacteria</taxon>
        <taxon>Vibrionales</taxon>
        <taxon>Vibrionaceae</taxon>
        <taxon>Vibrio</taxon>
    </lineage>
</organism>
<sequence>MIVVIQISKLTFKVVIDFLIIVVLKIISHKCIGLRNYGD</sequence>
<dbReference type="AlphaFoldDB" id="A0AA86X171"/>
<keyword evidence="2" id="KW-1185">Reference proteome</keyword>
<accession>A0AA86X171</accession>
<gene>
    <name evidence="1" type="ORF">VCR31J2_1310048</name>
</gene>
<comment type="caution">
    <text evidence="1">The sequence shown here is derived from an EMBL/GenBank/DDBJ whole genome shotgun (WGS) entry which is preliminary data.</text>
</comment>